<evidence type="ECO:0000313" key="2">
    <source>
        <dbReference type="EMBL" id="GMF64563.1"/>
    </source>
</evidence>
<keyword evidence="3" id="KW-1185">Reference proteome</keyword>
<dbReference type="AlphaFoldDB" id="A0A9W6YIX9"/>
<proteinExistence type="predicted"/>
<evidence type="ECO:0000256" key="1">
    <source>
        <dbReference type="SAM" id="MobiDB-lite"/>
    </source>
</evidence>
<accession>A0A9W6YIX9</accession>
<reference evidence="2" key="1">
    <citation type="submission" date="2023-04" db="EMBL/GenBank/DDBJ databases">
        <title>Phytophthora lilii NBRC 32176.</title>
        <authorList>
            <person name="Ichikawa N."/>
            <person name="Sato H."/>
            <person name="Tonouchi N."/>
        </authorList>
    </citation>
    <scope>NUCLEOTIDE SEQUENCE</scope>
    <source>
        <strain evidence="2">NBRC 32176</strain>
    </source>
</reference>
<feature type="region of interest" description="Disordered" evidence="1">
    <location>
        <begin position="93"/>
        <end position="117"/>
    </location>
</feature>
<organism evidence="2 3">
    <name type="scientific">Phytophthora lilii</name>
    <dbReference type="NCBI Taxonomy" id="2077276"/>
    <lineage>
        <taxon>Eukaryota</taxon>
        <taxon>Sar</taxon>
        <taxon>Stramenopiles</taxon>
        <taxon>Oomycota</taxon>
        <taxon>Peronosporomycetes</taxon>
        <taxon>Peronosporales</taxon>
        <taxon>Peronosporaceae</taxon>
        <taxon>Phytophthora</taxon>
    </lineage>
</organism>
<gene>
    <name evidence="2" type="ORF">Plil01_001734800</name>
</gene>
<comment type="caution">
    <text evidence="2">The sequence shown here is derived from an EMBL/GenBank/DDBJ whole genome shotgun (WGS) entry which is preliminary data.</text>
</comment>
<dbReference type="Proteomes" id="UP001165083">
    <property type="component" value="Unassembled WGS sequence"/>
</dbReference>
<evidence type="ECO:0000313" key="3">
    <source>
        <dbReference type="Proteomes" id="UP001165083"/>
    </source>
</evidence>
<sequence>MEGYLIRVPVEACFPDSRPAWRQRSEASTPVRTRLLYYVAEEGYLRGYESPDAVDEHVESFQLTSHRLEVNAMYSLNIFEVKARAANLPPARQFVKDTSSSSSDSSSDDDNDGNANRAESKFMPQISFSSAPGVVSGSYHVVFFAANKELVKKWSVKLLNWNRFVFGSSDDVDELKLKQAKSEIIDALRVVNAANRFLRPVELRTPDHIATSSGDAANAPPPIEQVSVIPAPVHEVSMSTQSSSSNTLTPTETTAVTSPCAPASIVKPTDSSTQPTNPWWVVPFGRSRRVSSYSLRR</sequence>
<dbReference type="OrthoDB" id="163753at2759"/>
<name>A0A9W6YIX9_9STRA</name>
<dbReference type="EMBL" id="BSXW01012420">
    <property type="protein sequence ID" value="GMF64563.1"/>
    <property type="molecule type" value="Genomic_DNA"/>
</dbReference>
<protein>
    <submittedName>
        <fullName evidence="2">Unnamed protein product</fullName>
    </submittedName>
</protein>